<dbReference type="Proteomes" id="UP001153678">
    <property type="component" value="Unassembled WGS sequence"/>
</dbReference>
<gene>
    <name evidence="1" type="ORF">FWILDA_LOCUS19410</name>
</gene>
<feature type="non-terminal residue" evidence="1">
    <location>
        <position position="1"/>
    </location>
</feature>
<sequence>RKDKRSMNRLQLVGFKEQHLHSMQDYLNALQIILNVSEKTKHLEKQ</sequence>
<dbReference type="OrthoDB" id="2430384at2759"/>
<comment type="caution">
    <text evidence="1">The sequence shown here is derived from an EMBL/GenBank/DDBJ whole genome shotgun (WGS) entry which is preliminary data.</text>
</comment>
<reference evidence="1" key="1">
    <citation type="submission" date="2022-08" db="EMBL/GenBank/DDBJ databases">
        <authorList>
            <person name="Kallberg Y."/>
            <person name="Tangrot J."/>
            <person name="Rosling A."/>
        </authorList>
    </citation>
    <scope>NUCLEOTIDE SEQUENCE</scope>
    <source>
        <strain evidence="1">Wild A</strain>
    </source>
</reference>
<feature type="non-terminal residue" evidence="1">
    <location>
        <position position="46"/>
    </location>
</feature>
<protein>
    <submittedName>
        <fullName evidence="1">17672_t:CDS:1</fullName>
    </submittedName>
</protein>
<organism evidence="1 2">
    <name type="scientific">Funneliformis geosporum</name>
    <dbReference type="NCBI Taxonomy" id="1117311"/>
    <lineage>
        <taxon>Eukaryota</taxon>
        <taxon>Fungi</taxon>
        <taxon>Fungi incertae sedis</taxon>
        <taxon>Mucoromycota</taxon>
        <taxon>Glomeromycotina</taxon>
        <taxon>Glomeromycetes</taxon>
        <taxon>Glomerales</taxon>
        <taxon>Glomeraceae</taxon>
        <taxon>Funneliformis</taxon>
    </lineage>
</organism>
<evidence type="ECO:0000313" key="1">
    <source>
        <dbReference type="EMBL" id="CAI2200115.1"/>
    </source>
</evidence>
<proteinExistence type="predicted"/>
<dbReference type="AlphaFoldDB" id="A0A9W4TBL5"/>
<accession>A0A9W4TBL5</accession>
<dbReference type="EMBL" id="CAMKVN010023377">
    <property type="protein sequence ID" value="CAI2200115.1"/>
    <property type="molecule type" value="Genomic_DNA"/>
</dbReference>
<keyword evidence="2" id="KW-1185">Reference proteome</keyword>
<name>A0A9W4TBL5_9GLOM</name>
<evidence type="ECO:0000313" key="2">
    <source>
        <dbReference type="Proteomes" id="UP001153678"/>
    </source>
</evidence>